<keyword evidence="2" id="KW-1185">Reference proteome</keyword>
<dbReference type="AlphaFoldDB" id="A0A4Y2BGU8"/>
<protein>
    <submittedName>
        <fullName evidence="1">Uncharacterized protein</fullName>
    </submittedName>
</protein>
<dbReference type="EMBL" id="BGPR01000072">
    <property type="protein sequence ID" value="GBL90506.1"/>
    <property type="molecule type" value="Genomic_DNA"/>
</dbReference>
<dbReference type="Proteomes" id="UP000499080">
    <property type="component" value="Unassembled WGS sequence"/>
</dbReference>
<evidence type="ECO:0000313" key="1">
    <source>
        <dbReference type="EMBL" id="GBL90506.1"/>
    </source>
</evidence>
<sequence length="115" mass="13619">MTKQAQNTPDRLKTFLESQEAINQNDIYCLPPNKNNVKEKLESKNFKELISEHCTEYASLFIPTMIISRKRFCNFKANIKAKEKESRKKYFPKYVVIMLMKCSIHNIFSKYLTTN</sequence>
<reference evidence="1 2" key="1">
    <citation type="journal article" date="2019" name="Sci. Rep.">
        <title>Orb-weaving spider Araneus ventricosus genome elucidates the spidroin gene catalogue.</title>
        <authorList>
            <person name="Kono N."/>
            <person name="Nakamura H."/>
            <person name="Ohtoshi R."/>
            <person name="Moran D.A.P."/>
            <person name="Shinohara A."/>
            <person name="Yoshida Y."/>
            <person name="Fujiwara M."/>
            <person name="Mori M."/>
            <person name="Tomita M."/>
            <person name="Arakawa K."/>
        </authorList>
    </citation>
    <scope>NUCLEOTIDE SEQUENCE [LARGE SCALE GENOMIC DNA]</scope>
</reference>
<accession>A0A4Y2BGU8</accession>
<proteinExistence type="predicted"/>
<gene>
    <name evidence="1" type="ORF">AVEN_179429_1</name>
</gene>
<organism evidence="1 2">
    <name type="scientific">Araneus ventricosus</name>
    <name type="common">Orbweaver spider</name>
    <name type="synonym">Epeira ventricosa</name>
    <dbReference type="NCBI Taxonomy" id="182803"/>
    <lineage>
        <taxon>Eukaryota</taxon>
        <taxon>Metazoa</taxon>
        <taxon>Ecdysozoa</taxon>
        <taxon>Arthropoda</taxon>
        <taxon>Chelicerata</taxon>
        <taxon>Arachnida</taxon>
        <taxon>Araneae</taxon>
        <taxon>Araneomorphae</taxon>
        <taxon>Entelegynae</taxon>
        <taxon>Araneoidea</taxon>
        <taxon>Araneidae</taxon>
        <taxon>Araneus</taxon>
    </lineage>
</organism>
<evidence type="ECO:0000313" key="2">
    <source>
        <dbReference type="Proteomes" id="UP000499080"/>
    </source>
</evidence>
<name>A0A4Y2BGU8_ARAVE</name>
<comment type="caution">
    <text evidence="1">The sequence shown here is derived from an EMBL/GenBank/DDBJ whole genome shotgun (WGS) entry which is preliminary data.</text>
</comment>